<comment type="caution">
    <text evidence="3">The sequence shown here is derived from an EMBL/GenBank/DDBJ whole genome shotgun (WGS) entry which is preliminary data.</text>
</comment>
<dbReference type="Gene3D" id="2.60.120.10">
    <property type="entry name" value="Jelly Rolls"/>
    <property type="match status" value="2"/>
</dbReference>
<gene>
    <name evidence="3" type="ORF">HMPREF1378_01920</name>
</gene>
<dbReference type="GO" id="GO:0102482">
    <property type="term" value="F:5-deoxy-D-glucuronate isomerase activity"/>
    <property type="evidence" value="ECO:0007669"/>
    <property type="project" value="UniProtKB-EC"/>
</dbReference>
<dbReference type="PIRSF" id="PIRSF036628">
    <property type="entry name" value="IolB"/>
    <property type="match status" value="1"/>
</dbReference>
<proteinExistence type="predicted"/>
<dbReference type="InterPro" id="IPR014710">
    <property type="entry name" value="RmlC-like_jellyroll"/>
</dbReference>
<dbReference type="EC" id="5.3.1.30" evidence="2"/>
<sequence length="274" mass="31511">MEKTLKHQPLNKELAPGVKQIQNIRQSNSALSYIEFQILELEKGASYKETGSQQEVCIVILTGKIKVKAADTWYEDLGTRESVFEKIPTDSIYLPAEHSFELVATTDNVRLALCYSPAKKALPISVIRAEDNTVEERGLYQNKRLVHNILPDNVDTASSLLVVEVYTEGGNFSSYPPHKHDQENLPHESFLEETYYHELDPEQGFVFQRVYTEDRSLDETMTVEHQNVVEVPKGYHPVGVPDGYTSYYLNVMAGPERIWKFHNEKKHEWILQRK</sequence>
<dbReference type="NCBIfam" id="TIGR04378">
    <property type="entry name" value="myo_inos_iolB"/>
    <property type="match status" value="1"/>
</dbReference>
<dbReference type="PANTHER" id="PTHR39193">
    <property type="entry name" value="5-DEOXY-GLUCURONATE ISOMERASE"/>
    <property type="match status" value="1"/>
</dbReference>
<protein>
    <recommendedName>
        <fullName evidence="2">5-deoxy-glucuronate isomerase</fullName>
        <ecNumber evidence="2">5.3.1.30</ecNumber>
    </recommendedName>
</protein>
<dbReference type="SUPFAM" id="SSF51182">
    <property type="entry name" value="RmlC-like cupins"/>
    <property type="match status" value="1"/>
</dbReference>
<keyword evidence="1 3" id="KW-0413">Isomerase</keyword>
<dbReference type="GO" id="GO:0019310">
    <property type="term" value="P:inositol catabolic process"/>
    <property type="evidence" value="ECO:0007669"/>
    <property type="project" value="UniProtKB-UniRule"/>
</dbReference>
<dbReference type="Pfam" id="PF04962">
    <property type="entry name" value="KduI"/>
    <property type="match status" value="1"/>
</dbReference>
<dbReference type="GO" id="GO:0008880">
    <property type="term" value="F:glucuronate isomerase activity"/>
    <property type="evidence" value="ECO:0007669"/>
    <property type="project" value="InterPro"/>
</dbReference>
<reference evidence="3 4" key="1">
    <citation type="submission" date="2012-04" db="EMBL/GenBank/DDBJ databases">
        <authorList>
            <person name="Weinstock G."/>
            <person name="Sodergren E."/>
            <person name="Lobos E.A."/>
            <person name="Fulton L."/>
            <person name="Fulton R."/>
            <person name="Courtney L."/>
            <person name="Fronick C."/>
            <person name="O'Laughlin M."/>
            <person name="Godfrey J."/>
            <person name="Wilson R.M."/>
            <person name="Miner T."/>
            <person name="Farmer C."/>
            <person name="Delehaunty K."/>
            <person name="Cordes M."/>
            <person name="Minx P."/>
            <person name="Tomlinson C."/>
            <person name="Chen J."/>
            <person name="Wollam A."/>
            <person name="Pepin K.H."/>
            <person name="Bhonagiri V."/>
            <person name="Zhang X."/>
            <person name="Suruliraj S."/>
            <person name="Warren W."/>
            <person name="Mitreva M."/>
            <person name="Mardis E.R."/>
            <person name="Wilson R.K."/>
        </authorList>
    </citation>
    <scope>NUCLEOTIDE SEQUENCE [LARGE SCALE GENOMIC DNA]</scope>
    <source>
        <strain evidence="3 4">R496</strain>
    </source>
</reference>
<organism evidence="3 4">
    <name type="scientific">Enterococcus faecium R496</name>
    <dbReference type="NCBI Taxonomy" id="1134836"/>
    <lineage>
        <taxon>Bacteria</taxon>
        <taxon>Bacillati</taxon>
        <taxon>Bacillota</taxon>
        <taxon>Bacilli</taxon>
        <taxon>Lactobacillales</taxon>
        <taxon>Enterococcaceae</taxon>
        <taxon>Enterococcus</taxon>
    </lineage>
</organism>
<dbReference type="Proteomes" id="UP000006402">
    <property type="component" value="Unassembled WGS sequence"/>
</dbReference>
<evidence type="ECO:0000256" key="1">
    <source>
        <dbReference type="ARBA" id="ARBA00023235"/>
    </source>
</evidence>
<evidence type="ECO:0000313" key="4">
    <source>
        <dbReference type="Proteomes" id="UP000006402"/>
    </source>
</evidence>
<dbReference type="InterPro" id="IPR024203">
    <property type="entry name" value="Deoxy-glucuronate_isom_IolB"/>
</dbReference>
<dbReference type="AlphaFoldDB" id="A0AAV3GV10"/>
<accession>A0AAV3GV10</accession>
<dbReference type="InterPro" id="IPR021120">
    <property type="entry name" value="KduI/IolB_isomerase"/>
</dbReference>
<evidence type="ECO:0000313" key="3">
    <source>
        <dbReference type="EMBL" id="EJX51916.1"/>
    </source>
</evidence>
<evidence type="ECO:0000256" key="2">
    <source>
        <dbReference type="NCBIfam" id="TIGR04378"/>
    </source>
</evidence>
<name>A0AAV3GV10_ENTFC</name>
<dbReference type="PANTHER" id="PTHR39193:SF1">
    <property type="entry name" value="5-DEOXY-GLUCURONATE ISOMERASE"/>
    <property type="match status" value="1"/>
</dbReference>
<dbReference type="RefSeq" id="WP_002305507.1">
    <property type="nucleotide sequence ID" value="NZ_JH808619.1"/>
</dbReference>
<dbReference type="InterPro" id="IPR011051">
    <property type="entry name" value="RmlC_Cupin_sf"/>
</dbReference>
<dbReference type="EMBL" id="AMAH01000138">
    <property type="protein sequence ID" value="EJX51916.1"/>
    <property type="molecule type" value="Genomic_DNA"/>
</dbReference>